<comment type="caution">
    <text evidence="4">The sequence shown here is derived from an EMBL/GenBank/DDBJ whole genome shotgun (WGS) entry which is preliminary data.</text>
</comment>
<evidence type="ECO:0000256" key="2">
    <source>
        <dbReference type="SAM" id="MobiDB-lite"/>
    </source>
</evidence>
<feature type="compositionally biased region" description="Polar residues" evidence="2">
    <location>
        <begin position="659"/>
        <end position="697"/>
    </location>
</feature>
<feature type="region of interest" description="Disordered" evidence="2">
    <location>
        <begin position="789"/>
        <end position="922"/>
    </location>
</feature>
<feature type="region of interest" description="Disordered" evidence="2">
    <location>
        <begin position="1"/>
        <end position="144"/>
    </location>
</feature>
<feature type="compositionally biased region" description="Polar residues" evidence="2">
    <location>
        <begin position="970"/>
        <end position="986"/>
    </location>
</feature>
<name>A0A212DDC4_CEREH</name>
<dbReference type="PANTHER" id="PTHR15829">
    <property type="entry name" value="PROTEIN KINASE PKN/PRK1, EFFECTOR"/>
    <property type="match status" value="1"/>
</dbReference>
<protein>
    <recommendedName>
        <fullName evidence="3">FAM65 N-terminal domain-containing protein</fullName>
    </recommendedName>
</protein>
<feature type="compositionally biased region" description="Polar residues" evidence="2">
    <location>
        <begin position="639"/>
        <end position="650"/>
    </location>
</feature>
<feature type="domain" description="FAM65 N-terminal" evidence="3">
    <location>
        <begin position="153"/>
        <end position="501"/>
    </location>
</feature>
<sequence length="1436" mass="153208">SLSSPPCPVKPVDAAGHPPAGLAERAERAAGASRGARAAGAPGPARGGAGRLGGRRRSGGRGGHRRRRQRQLRRDLTRQGRVHGEREVRSASAAIQAGTEGPWAGVDSGGPARGLGGCPGPTMSAKKRGSPARTHSMMSLSVRPQRRLLSARVSRSQSFAGVLGSQERGPRSFPAFSPPGPPRKPPALSRVSKMFSVAHPAPKVPQPERLDLVYTALKRGLTAYLEVHQQEQEKLQGQIRESKRNSRLGFLYDLDKQVKSIERFLRRLEFHASKIDELYESYCVQRRLRDGAYNMVRAYSTGSPGSREARDSLAEATRGHREYTESMCLLESELEAQLGEFHLRMKGLAGFARLCVGDQYEIYMKYGRQRWKLRGRIESSGKQVWDSEETVFLPLLTEFLSIKVTELKGLANHVVVGSVSCETKDLFAALPRVVAVDINDLGTIKLSLEVTWSPFDKDDQPSAASTVNKASTVTKRFSTYSQSPPDTPSLREQAFYNMLRRQEELENGTAWSLSSESSDDSSSPQLSGTARHSSAPRPLVQQPEPLPIQVAFRRAETSTSGPMDEEGAVAPALANGHAPYSRTLSHISEASVDAALAEASVEAADLESLVRGPSPPACPDPTHGEHPAPVPPALDAGHSATSPTLSTTGPAPSAHLGSANKTINSSSPELPTHTTTGSTSSAISPTLSAQSLTHSTTASTHKMVVSILTTTGPTPSTTGPVQTTTSPTHKPALATLTPAAPSPSTTDPVQTTTSLSHTVTNLTHTVTSATNKPMGSALIIAGLTASATGPVQTTTSSTHAAPSPTHATSHSHITTSHSHTTVSPIHITTSPTHTTTGPTHTTASPTHTTTGPTHTTASPTYTTTGPTHTTASPTYTTTGPTHTTATTTPKAKMSTNTTTPNAKDPVQNTRNPTHSVTSPTLITVSPSTILDFAKLSSSSANTDPPHLGTDPLSGSYLASTPCTQADPVAPSTSHPSPACSSWEPLTSPSPDPPEAICQSPSLPPSPLAPLPQYPDPGVARASPAPVPGAAGGAGDRRLEEALGALVAALDDYRGQFPELQGLEQEVTRLESLLMQRQGLTRSRASSLSITVEHALESFSFLNEDEDEDNDSPGDRPPNSLAPGAEDSLDSPTARPLSTECPALDAALVQHLYHCSRLLLKLGTFGPLRCQEAWALERLLREARVLEAVCELSRRWEMPATSAQEEGLSPFICPVERVLLTFCNQYSARLSLRQPGLAEAVCVKFLEDALGQKLPRSQAGPGEQLTIFQFWSYIEALDCSSMEAYVTETAEEVLLVRNLNSDDQAVVLKALRLAPEGRLQRDGLRALSSLLVHGNNKVMAAVSTQLRSLSLGPTFRERALLCFLEQLEDEDVQTRAPEGIEPLVYLCQTDTEAVREAARQSLQQCGEEGQSAHRRLEESLDALPRIFGPGSMASTAF</sequence>
<evidence type="ECO:0000313" key="4">
    <source>
        <dbReference type="EMBL" id="OWK16182.1"/>
    </source>
</evidence>
<evidence type="ECO:0000256" key="1">
    <source>
        <dbReference type="ARBA" id="ARBA00005744"/>
    </source>
</evidence>
<feature type="compositionally biased region" description="Polar residues" evidence="2">
    <location>
        <begin position="893"/>
        <end position="922"/>
    </location>
</feature>
<feature type="compositionally biased region" description="Low complexity" evidence="2">
    <location>
        <begin position="512"/>
        <end position="527"/>
    </location>
</feature>
<feature type="region of interest" description="Disordered" evidence="2">
    <location>
        <begin position="159"/>
        <end position="187"/>
    </location>
</feature>
<dbReference type="PANTHER" id="PTHR15829:SF1">
    <property type="entry name" value="RHO FAMILY-INTERACTING CELL POLARIZATION REGULATOR 1"/>
    <property type="match status" value="1"/>
</dbReference>
<feature type="region of interest" description="Disordered" evidence="2">
    <location>
        <begin position="709"/>
        <end position="753"/>
    </location>
</feature>
<feature type="compositionally biased region" description="Basic and acidic residues" evidence="2">
    <location>
        <begin position="72"/>
        <end position="89"/>
    </location>
</feature>
<feature type="region of interest" description="Disordered" evidence="2">
    <location>
        <begin position="1102"/>
        <end position="1135"/>
    </location>
</feature>
<dbReference type="InterPro" id="IPR031780">
    <property type="entry name" value="FAM65_N"/>
</dbReference>
<dbReference type="Gene3D" id="1.25.10.10">
    <property type="entry name" value="Leucine-rich Repeat Variant"/>
    <property type="match status" value="1"/>
</dbReference>
<evidence type="ECO:0000313" key="5">
    <source>
        <dbReference type="Proteomes" id="UP000242450"/>
    </source>
</evidence>
<dbReference type="OrthoDB" id="9999654at2759"/>
<reference evidence="4 5" key="1">
    <citation type="journal article" date="2018" name="Mol. Genet. Genomics">
        <title>The red deer Cervus elaphus genome CerEla1.0: sequencing, annotating, genes, and chromosomes.</title>
        <authorList>
            <person name="Bana N.A."/>
            <person name="Nyiri A."/>
            <person name="Nagy J."/>
            <person name="Frank K."/>
            <person name="Nagy T."/>
            <person name="Steger V."/>
            <person name="Schiller M."/>
            <person name="Lakatos P."/>
            <person name="Sugar L."/>
            <person name="Horn P."/>
            <person name="Barta E."/>
            <person name="Orosz L."/>
        </authorList>
    </citation>
    <scope>NUCLEOTIDE SEQUENCE [LARGE SCALE GENOMIC DNA]</scope>
    <source>
        <strain evidence="4">Hungarian</strain>
    </source>
</reference>
<feature type="compositionally biased region" description="Pro residues" evidence="2">
    <location>
        <begin position="1001"/>
        <end position="1014"/>
    </location>
</feature>
<gene>
    <name evidence="4" type="ORF">Celaphus_00004246</name>
</gene>
<dbReference type="InterPro" id="IPR011989">
    <property type="entry name" value="ARM-like"/>
</dbReference>
<dbReference type="Proteomes" id="UP000242450">
    <property type="component" value="Chromosome 4"/>
</dbReference>
<dbReference type="GO" id="GO:0005737">
    <property type="term" value="C:cytoplasm"/>
    <property type="evidence" value="ECO:0007669"/>
    <property type="project" value="TreeGrafter"/>
</dbReference>
<dbReference type="Pfam" id="PF15903">
    <property type="entry name" value="PL48"/>
    <property type="match status" value="1"/>
</dbReference>
<feature type="region of interest" description="Disordered" evidence="2">
    <location>
        <begin position="507"/>
        <end position="545"/>
    </location>
</feature>
<organism evidence="4 5">
    <name type="scientific">Cervus elaphus hippelaphus</name>
    <name type="common">European red deer</name>
    <dbReference type="NCBI Taxonomy" id="46360"/>
    <lineage>
        <taxon>Eukaryota</taxon>
        <taxon>Metazoa</taxon>
        <taxon>Chordata</taxon>
        <taxon>Craniata</taxon>
        <taxon>Vertebrata</taxon>
        <taxon>Euteleostomi</taxon>
        <taxon>Mammalia</taxon>
        <taxon>Eutheria</taxon>
        <taxon>Laurasiatheria</taxon>
        <taxon>Artiodactyla</taxon>
        <taxon>Ruminantia</taxon>
        <taxon>Pecora</taxon>
        <taxon>Cervidae</taxon>
        <taxon>Cervinae</taxon>
        <taxon>Cervus</taxon>
    </lineage>
</organism>
<dbReference type="SUPFAM" id="SSF48371">
    <property type="entry name" value="ARM repeat"/>
    <property type="match status" value="1"/>
</dbReference>
<feature type="compositionally biased region" description="Low complexity" evidence="2">
    <location>
        <begin position="793"/>
        <end position="889"/>
    </location>
</feature>
<proteinExistence type="inferred from homology"/>
<keyword evidence="5" id="KW-1185">Reference proteome</keyword>
<dbReference type="InterPro" id="IPR016024">
    <property type="entry name" value="ARM-type_fold"/>
</dbReference>
<feature type="compositionally biased region" description="Basic residues" evidence="2">
    <location>
        <begin position="53"/>
        <end position="71"/>
    </location>
</feature>
<feature type="compositionally biased region" description="Low complexity" evidence="2">
    <location>
        <begin position="29"/>
        <end position="44"/>
    </location>
</feature>
<evidence type="ECO:0000259" key="3">
    <source>
        <dbReference type="Pfam" id="PF15903"/>
    </source>
</evidence>
<comment type="similarity">
    <text evidence="1">Belongs to the RIPOR family.</text>
</comment>
<dbReference type="InterPro" id="IPR026136">
    <property type="entry name" value="RIPOR3"/>
</dbReference>
<feature type="region of interest" description="Disordered" evidence="2">
    <location>
        <begin position="936"/>
        <end position="1034"/>
    </location>
</feature>
<feature type="non-terminal residue" evidence="4">
    <location>
        <position position="1"/>
    </location>
</feature>
<dbReference type="EMBL" id="MKHE01000004">
    <property type="protein sequence ID" value="OWK16182.1"/>
    <property type="molecule type" value="Genomic_DNA"/>
</dbReference>
<feature type="compositionally biased region" description="Acidic residues" evidence="2">
    <location>
        <begin position="1102"/>
        <end position="1111"/>
    </location>
</feature>
<feature type="compositionally biased region" description="Pro residues" evidence="2">
    <location>
        <begin position="176"/>
        <end position="185"/>
    </location>
</feature>
<feature type="compositionally biased region" description="Low complexity" evidence="2">
    <location>
        <begin position="709"/>
        <end position="746"/>
    </location>
</feature>
<accession>A0A212DDC4</accession>
<feature type="region of interest" description="Disordered" evidence="2">
    <location>
        <begin position="607"/>
        <end position="697"/>
    </location>
</feature>
<feature type="compositionally biased region" description="Gly residues" evidence="2">
    <location>
        <begin position="107"/>
        <end position="119"/>
    </location>
</feature>